<protein>
    <recommendedName>
        <fullName evidence="5">F-box protein</fullName>
    </recommendedName>
</protein>
<dbReference type="InterPro" id="IPR050942">
    <property type="entry name" value="F-box_BR-signaling"/>
</dbReference>
<dbReference type="PANTHER" id="PTHR44259:SF15">
    <property type="entry name" value="F-BOX PROTEIN KIB2-RELATED"/>
    <property type="match status" value="1"/>
</dbReference>
<dbReference type="Gene3D" id="1.20.1280.50">
    <property type="match status" value="1"/>
</dbReference>
<evidence type="ECO:0000259" key="1">
    <source>
        <dbReference type="Pfam" id="PF00646"/>
    </source>
</evidence>
<evidence type="ECO:0000313" key="4">
    <source>
        <dbReference type="Proteomes" id="UP000796880"/>
    </source>
</evidence>
<comment type="caution">
    <text evidence="3">The sequence shown here is derived from an EMBL/GenBank/DDBJ whole genome shotgun (WGS) entry which is preliminary data.</text>
</comment>
<dbReference type="InterPro" id="IPR005174">
    <property type="entry name" value="KIB1-4_b-propeller"/>
</dbReference>
<dbReference type="Pfam" id="PF00646">
    <property type="entry name" value="F-box"/>
    <property type="match status" value="1"/>
</dbReference>
<dbReference type="EMBL" id="VOIH02000001">
    <property type="protein sequence ID" value="KAF3456686.1"/>
    <property type="molecule type" value="Genomic_DNA"/>
</dbReference>
<dbReference type="InterPro" id="IPR036047">
    <property type="entry name" value="F-box-like_dom_sf"/>
</dbReference>
<evidence type="ECO:0000259" key="2">
    <source>
        <dbReference type="Pfam" id="PF03478"/>
    </source>
</evidence>
<reference evidence="3" key="1">
    <citation type="submission" date="2020-03" db="EMBL/GenBank/DDBJ databases">
        <title>A high-quality chromosome-level genome assembly of a woody plant with both climbing and erect habits, Rhamnella rubrinervis.</title>
        <authorList>
            <person name="Lu Z."/>
            <person name="Yang Y."/>
            <person name="Zhu X."/>
            <person name="Sun Y."/>
        </authorList>
    </citation>
    <scope>NUCLEOTIDE SEQUENCE</scope>
    <source>
        <strain evidence="3">BYM</strain>
        <tissue evidence="3">Leaf</tissue>
    </source>
</reference>
<accession>A0A8K0HQ84</accession>
<evidence type="ECO:0008006" key="5">
    <source>
        <dbReference type="Google" id="ProtNLM"/>
    </source>
</evidence>
<gene>
    <name evidence="3" type="ORF">FNV43_RR01340</name>
</gene>
<dbReference type="PANTHER" id="PTHR44259">
    <property type="entry name" value="OS07G0183000 PROTEIN-RELATED"/>
    <property type="match status" value="1"/>
</dbReference>
<name>A0A8K0HQ84_9ROSA</name>
<organism evidence="3 4">
    <name type="scientific">Rhamnella rubrinervis</name>
    <dbReference type="NCBI Taxonomy" id="2594499"/>
    <lineage>
        <taxon>Eukaryota</taxon>
        <taxon>Viridiplantae</taxon>
        <taxon>Streptophyta</taxon>
        <taxon>Embryophyta</taxon>
        <taxon>Tracheophyta</taxon>
        <taxon>Spermatophyta</taxon>
        <taxon>Magnoliopsida</taxon>
        <taxon>eudicotyledons</taxon>
        <taxon>Gunneridae</taxon>
        <taxon>Pentapetalae</taxon>
        <taxon>rosids</taxon>
        <taxon>fabids</taxon>
        <taxon>Rosales</taxon>
        <taxon>Rhamnaceae</taxon>
        <taxon>rhamnoid group</taxon>
        <taxon>Rhamneae</taxon>
        <taxon>Rhamnella</taxon>
    </lineage>
</organism>
<dbReference type="AlphaFoldDB" id="A0A8K0HQ84"/>
<proteinExistence type="predicted"/>
<feature type="domain" description="KIB1-4 beta-propeller" evidence="2">
    <location>
        <begin position="103"/>
        <end position="378"/>
    </location>
</feature>
<dbReference type="OrthoDB" id="1068419at2759"/>
<dbReference type="InterPro" id="IPR001810">
    <property type="entry name" value="F-box_dom"/>
</dbReference>
<dbReference type="SUPFAM" id="SSF81383">
    <property type="entry name" value="F-box domain"/>
    <property type="match status" value="1"/>
</dbReference>
<dbReference type="Proteomes" id="UP000796880">
    <property type="component" value="Unassembled WGS sequence"/>
</dbReference>
<dbReference type="Pfam" id="PF03478">
    <property type="entry name" value="Beta-prop_KIB1-4"/>
    <property type="match status" value="1"/>
</dbReference>
<feature type="domain" description="F-box" evidence="1">
    <location>
        <begin position="38"/>
        <end position="74"/>
    </location>
</feature>
<evidence type="ECO:0000313" key="3">
    <source>
        <dbReference type="EMBL" id="KAF3456686.1"/>
    </source>
</evidence>
<keyword evidence="4" id="KW-1185">Reference proteome</keyword>
<sequence length="407" mass="47234">MDSLQFSVWNSLLEQCRLKFSRLENIFPKLNNNSNKEWSELQTDVSELILKKLALVEIFRFRAVCSSWKIAAESYISSQSYNPSRKTPWLMLGMDKHNDPFYLFNLTESKCYRVRSIFKFYYRRFWCLGSSDGWLLLFQETGETHLVNPFSGAEIQLPWMSTLVKYENMMSHDDVGGKAVFSSDPCRSNNFSVAFMYSDHKWPHRLAFCDCGDESWRLTSMKHQCYADVICYKDNVYAISPTRAVVDIWDILSQFPKKVVDYVTPRVSRSLLDQWGWLPLRNHVQIICQMTTLVKSMGEILVVDRIMVANNFWSTIGFSVSKLDCGGERNRTLPVQTLPDLALFVGPLSAASVSTQDCPELEPNSIYFVDHDCLGVYDLKQRKINRNRHAMWKNIGYSTAWVIPNPW</sequence>